<dbReference type="AlphaFoldDB" id="A0A4D9EUJ3"/>
<comment type="caution">
    <text evidence="2">The sequence shown here is derived from an EMBL/GenBank/DDBJ whole genome shotgun (WGS) entry which is preliminary data.</text>
</comment>
<dbReference type="Proteomes" id="UP000297703">
    <property type="component" value="Unassembled WGS sequence"/>
</dbReference>
<evidence type="ECO:0000256" key="1">
    <source>
        <dbReference type="SAM" id="MobiDB-lite"/>
    </source>
</evidence>
<gene>
    <name evidence="2" type="ORF">DR999_PMT04730</name>
</gene>
<proteinExistence type="predicted"/>
<keyword evidence="3" id="KW-1185">Reference proteome</keyword>
<protein>
    <submittedName>
        <fullName evidence="2">WD repeat-containing protein 6</fullName>
    </submittedName>
</protein>
<evidence type="ECO:0000313" key="3">
    <source>
        <dbReference type="Proteomes" id="UP000297703"/>
    </source>
</evidence>
<reference evidence="2 3" key="1">
    <citation type="submission" date="2019-04" db="EMBL/GenBank/DDBJ databases">
        <title>Draft genome of the big-headed turtle Platysternon megacephalum.</title>
        <authorList>
            <person name="Gong S."/>
        </authorList>
    </citation>
    <scope>NUCLEOTIDE SEQUENCE [LARGE SCALE GENOMIC DNA]</scope>
    <source>
        <strain evidence="2">DO16091913</strain>
        <tissue evidence="2">Muscle</tissue>
    </source>
</reference>
<evidence type="ECO:0000313" key="2">
    <source>
        <dbReference type="EMBL" id="TFK11913.1"/>
    </source>
</evidence>
<feature type="compositionally biased region" description="Basic and acidic residues" evidence="1">
    <location>
        <begin position="140"/>
        <end position="161"/>
    </location>
</feature>
<sequence length="161" mass="17424">MVGIWQPPHYSGDPPQENGGYSAPLTTVGTRLKRMGDTVPPSLQWGPPQGHGGDMAAPSLQWGPPSREWGIRCPPHCNGDPSRGGGIRLIPHVHRDPSGGGGIRLTPHGHREPPGGGGIRLPRHCNTPRGRAEAQVTRNESLRVKRTREEPGRARDSEPRH</sequence>
<dbReference type="EMBL" id="QXTE01000026">
    <property type="protein sequence ID" value="TFK11913.1"/>
    <property type="molecule type" value="Genomic_DNA"/>
</dbReference>
<name>A0A4D9EUJ3_9SAUR</name>
<reference evidence="2 3" key="2">
    <citation type="submission" date="2019-04" db="EMBL/GenBank/DDBJ databases">
        <title>The genome sequence of big-headed turtle.</title>
        <authorList>
            <person name="Gong S."/>
        </authorList>
    </citation>
    <scope>NUCLEOTIDE SEQUENCE [LARGE SCALE GENOMIC DNA]</scope>
    <source>
        <strain evidence="2">DO16091913</strain>
        <tissue evidence="2">Muscle</tissue>
    </source>
</reference>
<feature type="region of interest" description="Disordered" evidence="1">
    <location>
        <begin position="1"/>
        <end position="161"/>
    </location>
</feature>
<organism evidence="2 3">
    <name type="scientific">Platysternon megacephalum</name>
    <name type="common">big-headed turtle</name>
    <dbReference type="NCBI Taxonomy" id="55544"/>
    <lineage>
        <taxon>Eukaryota</taxon>
        <taxon>Metazoa</taxon>
        <taxon>Chordata</taxon>
        <taxon>Craniata</taxon>
        <taxon>Vertebrata</taxon>
        <taxon>Euteleostomi</taxon>
        <taxon>Archelosauria</taxon>
        <taxon>Testudinata</taxon>
        <taxon>Testudines</taxon>
        <taxon>Cryptodira</taxon>
        <taxon>Durocryptodira</taxon>
        <taxon>Testudinoidea</taxon>
        <taxon>Platysternidae</taxon>
        <taxon>Platysternon</taxon>
    </lineage>
</organism>
<accession>A0A4D9EUJ3</accession>